<keyword evidence="2" id="KW-0067">ATP-binding</keyword>
<dbReference type="InterPro" id="IPR016188">
    <property type="entry name" value="PurM-like_N"/>
</dbReference>
<dbReference type="InterPro" id="IPR006283">
    <property type="entry name" value="ThiL-like"/>
</dbReference>
<dbReference type="GO" id="GO:0009030">
    <property type="term" value="F:thiamine-phosphate kinase activity"/>
    <property type="evidence" value="ECO:0007669"/>
    <property type="project" value="UniProtKB-UniRule"/>
</dbReference>
<reference evidence="5 6" key="1">
    <citation type="submission" date="2019-01" db="EMBL/GenBank/DDBJ databases">
        <title>Geovibrio thiophilus DSM 11263, complete genome.</title>
        <authorList>
            <person name="Spring S."/>
            <person name="Bunk B."/>
            <person name="Sproer C."/>
        </authorList>
    </citation>
    <scope>NUCLEOTIDE SEQUENCE [LARGE SCALE GENOMIC DNA]</scope>
    <source>
        <strain evidence="5 6">DSM 11263</strain>
    </source>
</reference>
<organism evidence="5 6">
    <name type="scientific">Geovibrio thiophilus</name>
    <dbReference type="NCBI Taxonomy" id="139438"/>
    <lineage>
        <taxon>Bacteria</taxon>
        <taxon>Pseudomonadati</taxon>
        <taxon>Deferribacterota</taxon>
        <taxon>Deferribacteres</taxon>
        <taxon>Deferribacterales</taxon>
        <taxon>Geovibrionaceae</taxon>
        <taxon>Geovibrio</taxon>
    </lineage>
</organism>
<keyword evidence="2" id="KW-0479">Metal-binding</keyword>
<feature type="binding site" evidence="2">
    <location>
        <position position="192"/>
    </location>
    <ligand>
        <name>Mg(2+)</name>
        <dbReference type="ChEBI" id="CHEBI:18420"/>
        <label>3</label>
    </ligand>
</feature>
<feature type="binding site" evidence="2">
    <location>
        <position position="284"/>
    </location>
    <ligand>
        <name>substrate</name>
    </ligand>
</feature>
<dbReference type="UniPathway" id="UPA00060">
    <property type="reaction ID" value="UER00142"/>
</dbReference>
<proteinExistence type="inferred from homology"/>
<sequence length="287" mass="30999">MKEFAFIKSLKNLSSADGLHGIGDDAVLTDGLLIAKDIVAEGVHFTKYAPLQNIIFRLFTANVSDIAAMGGQAEKALLGVALPSTLNKEKLTEAVRYACSYYDIKLIGGDTTSSISHFFASLTIIGSPSENILTRNGAKEGDEVYLSRPVGGAAAMLARELAGERVYEHYLYKAETELGEYLGGFGVNSCIDISDGLGRDASHIAEASGVRIELDSRLIPEYGISDAVSSGEEFALLFTVPKSRAKEMEELIHRDLKRPVYRIGKVKKGAGVFMDGEDISEKGWEHG</sequence>
<dbReference type="EC" id="2.7.4.16" evidence="2"/>
<evidence type="ECO:0000259" key="3">
    <source>
        <dbReference type="Pfam" id="PF00586"/>
    </source>
</evidence>
<keyword evidence="1 2" id="KW-0784">Thiamine biosynthesis</keyword>
<dbReference type="OrthoDB" id="9802811at2"/>
<feature type="binding site" evidence="2">
    <location>
        <position position="25"/>
    </location>
    <ligand>
        <name>Mg(2+)</name>
        <dbReference type="ChEBI" id="CHEBI:18420"/>
        <label>4</label>
    </ligand>
</feature>
<keyword evidence="2" id="KW-0460">Magnesium</keyword>
<feature type="binding site" evidence="2">
    <location>
        <position position="65"/>
    </location>
    <ligand>
        <name>Mg(2+)</name>
        <dbReference type="ChEBI" id="CHEBI:18420"/>
        <label>4</label>
    </ligand>
</feature>
<comment type="miscellaneous">
    <text evidence="2">Reaction mechanism of ThiL seems to utilize a direct, inline transfer of the gamma-phosphate of ATP to TMP rather than a phosphorylated enzyme intermediate.</text>
</comment>
<comment type="pathway">
    <text evidence="2">Cofactor biosynthesis; thiamine diphosphate biosynthesis; thiamine diphosphate from thiamine phosphate: step 1/1.</text>
</comment>
<evidence type="ECO:0000256" key="1">
    <source>
        <dbReference type="ARBA" id="ARBA00022977"/>
    </source>
</evidence>
<comment type="similarity">
    <text evidence="2">Belongs to the thiamine-monophosphate kinase family.</text>
</comment>
<feature type="domain" description="PurM-like C-terminal" evidence="4">
    <location>
        <begin position="139"/>
        <end position="272"/>
    </location>
</feature>
<dbReference type="CDD" id="cd02194">
    <property type="entry name" value="ThiL"/>
    <property type="match status" value="1"/>
</dbReference>
<feature type="binding site" evidence="2">
    <location>
        <position position="25"/>
    </location>
    <ligand>
        <name>Mg(2+)</name>
        <dbReference type="ChEBI" id="CHEBI:18420"/>
        <label>3</label>
    </ligand>
</feature>
<protein>
    <recommendedName>
        <fullName evidence="2">Thiamine-monophosphate kinase</fullName>
        <shortName evidence="2">TMP kinase</shortName>
        <shortName evidence="2">Thiamine-phosphate kinase</shortName>
        <ecNumber evidence="2">2.7.4.16</ecNumber>
    </recommendedName>
</protein>
<dbReference type="SUPFAM" id="SSF56042">
    <property type="entry name" value="PurM C-terminal domain-like"/>
    <property type="match status" value="1"/>
</dbReference>
<keyword evidence="2 5" id="KW-0808">Transferase</keyword>
<evidence type="ECO:0000313" key="5">
    <source>
        <dbReference type="EMBL" id="QAR32284.1"/>
    </source>
</evidence>
<dbReference type="GO" id="GO:0009228">
    <property type="term" value="P:thiamine biosynthetic process"/>
    <property type="evidence" value="ECO:0007669"/>
    <property type="project" value="UniProtKB-KW"/>
</dbReference>
<dbReference type="EMBL" id="CP035108">
    <property type="protein sequence ID" value="QAR32284.1"/>
    <property type="molecule type" value="Genomic_DNA"/>
</dbReference>
<feature type="binding site" evidence="2">
    <location>
        <position position="232"/>
    </location>
    <ligand>
        <name>substrate</name>
    </ligand>
</feature>
<dbReference type="Gene3D" id="3.30.1330.10">
    <property type="entry name" value="PurM-like, N-terminal domain"/>
    <property type="match status" value="1"/>
</dbReference>
<dbReference type="PIRSF" id="PIRSF005303">
    <property type="entry name" value="Thiam_monoph_kin"/>
    <property type="match status" value="1"/>
</dbReference>
<dbReference type="Pfam" id="PF00586">
    <property type="entry name" value="AIRS"/>
    <property type="match status" value="1"/>
</dbReference>
<feature type="binding site" evidence="2">
    <location>
        <begin position="109"/>
        <end position="110"/>
    </location>
    <ligand>
        <name>ATP</name>
        <dbReference type="ChEBI" id="CHEBI:30616"/>
    </ligand>
</feature>
<feature type="binding site" evidence="2">
    <location>
        <position position="194"/>
    </location>
    <ligand>
        <name>ATP</name>
        <dbReference type="ChEBI" id="CHEBI:30616"/>
    </ligand>
</feature>
<dbReference type="GO" id="GO:0005524">
    <property type="term" value="F:ATP binding"/>
    <property type="evidence" value="ECO:0007669"/>
    <property type="project" value="UniProtKB-UniRule"/>
</dbReference>
<dbReference type="GO" id="GO:0009229">
    <property type="term" value="P:thiamine diphosphate biosynthetic process"/>
    <property type="evidence" value="ECO:0007669"/>
    <property type="project" value="UniProtKB-UniRule"/>
</dbReference>
<gene>
    <name evidence="2 5" type="primary">thiL</name>
    <name evidence="5" type="ORF">EP073_02385</name>
</gene>
<feature type="binding site" evidence="2">
    <location>
        <position position="65"/>
    </location>
    <ligand>
        <name>Mg(2+)</name>
        <dbReference type="ChEBI" id="CHEBI:18420"/>
        <label>2</label>
    </ligand>
</feature>
<feature type="binding site" evidence="2">
    <location>
        <position position="37"/>
    </location>
    <ligand>
        <name>Mg(2+)</name>
        <dbReference type="ChEBI" id="CHEBI:18420"/>
        <label>1</label>
    </ligand>
</feature>
<dbReference type="GO" id="GO:0000287">
    <property type="term" value="F:magnesium ion binding"/>
    <property type="evidence" value="ECO:0007669"/>
    <property type="project" value="UniProtKB-UniRule"/>
</dbReference>
<dbReference type="NCBIfam" id="TIGR01379">
    <property type="entry name" value="thiL"/>
    <property type="match status" value="1"/>
</dbReference>
<feature type="domain" description="PurM-like N-terminal" evidence="3">
    <location>
        <begin position="23"/>
        <end position="126"/>
    </location>
</feature>
<keyword evidence="2" id="KW-0547">Nucleotide-binding</keyword>
<dbReference type="AlphaFoldDB" id="A0A3R5XVQ4"/>
<dbReference type="InterPro" id="IPR010918">
    <property type="entry name" value="PurM-like_C_dom"/>
</dbReference>
<dbReference type="SUPFAM" id="SSF55326">
    <property type="entry name" value="PurM N-terminal domain-like"/>
    <property type="match status" value="1"/>
</dbReference>
<dbReference type="KEGG" id="gtl:EP073_02385"/>
<dbReference type="RefSeq" id="WP_128465571.1">
    <property type="nucleotide sequence ID" value="NZ_CP035108.1"/>
</dbReference>
<feature type="binding site" evidence="2">
    <location>
        <position position="110"/>
    </location>
    <ligand>
        <name>Mg(2+)</name>
        <dbReference type="ChEBI" id="CHEBI:18420"/>
        <label>1</label>
    </ligand>
</feature>
<feature type="binding site" evidence="2">
    <location>
        <position position="195"/>
    </location>
    <ligand>
        <name>Mg(2+)</name>
        <dbReference type="ChEBI" id="CHEBI:18420"/>
        <label>5</label>
    </ligand>
</feature>
<dbReference type="Gene3D" id="3.90.650.10">
    <property type="entry name" value="PurM-like C-terminal domain"/>
    <property type="match status" value="1"/>
</dbReference>
<dbReference type="Proteomes" id="UP000287502">
    <property type="component" value="Chromosome"/>
</dbReference>
<dbReference type="PANTHER" id="PTHR30270:SF0">
    <property type="entry name" value="THIAMINE-MONOPHOSPHATE KINASE"/>
    <property type="match status" value="1"/>
</dbReference>
<keyword evidence="2 5" id="KW-0418">Kinase</keyword>
<feature type="binding site" evidence="2">
    <location>
        <position position="44"/>
    </location>
    <ligand>
        <name>substrate</name>
    </ligand>
</feature>
<dbReference type="InterPro" id="IPR036921">
    <property type="entry name" value="PurM-like_N_sf"/>
</dbReference>
<name>A0A3R5XVQ4_9BACT</name>
<dbReference type="HAMAP" id="MF_02128">
    <property type="entry name" value="TMP_kinase"/>
    <property type="match status" value="1"/>
</dbReference>
<evidence type="ECO:0000313" key="6">
    <source>
        <dbReference type="Proteomes" id="UP000287502"/>
    </source>
</evidence>
<feature type="binding site" evidence="2">
    <location>
        <position position="135"/>
    </location>
    <ligand>
        <name>ATP</name>
        <dbReference type="ChEBI" id="CHEBI:30616"/>
    </ligand>
</feature>
<evidence type="ECO:0000256" key="2">
    <source>
        <dbReference type="HAMAP-Rule" id="MF_02128"/>
    </source>
</evidence>
<dbReference type="Pfam" id="PF02769">
    <property type="entry name" value="AIRS_C"/>
    <property type="match status" value="1"/>
</dbReference>
<comment type="function">
    <text evidence="2">Catalyzes the ATP-dependent phosphorylation of thiamine-monophosphate (TMP) to form thiamine-pyrophosphate (TPP), the active form of vitamin B1.</text>
</comment>
<comment type="caution">
    <text evidence="2">Lacks conserved residue(s) required for the propagation of feature annotation.</text>
</comment>
<evidence type="ECO:0000259" key="4">
    <source>
        <dbReference type="Pfam" id="PF02769"/>
    </source>
</evidence>
<accession>A0A3R5XVQ4</accession>
<feature type="binding site" evidence="2">
    <location>
        <position position="65"/>
    </location>
    <ligand>
        <name>Mg(2+)</name>
        <dbReference type="ChEBI" id="CHEBI:18420"/>
        <label>3</label>
    </ligand>
</feature>
<dbReference type="InterPro" id="IPR036676">
    <property type="entry name" value="PurM-like_C_sf"/>
</dbReference>
<keyword evidence="6" id="KW-1185">Reference proteome</keyword>
<feature type="binding site" evidence="2">
    <location>
        <position position="37"/>
    </location>
    <ligand>
        <name>Mg(2+)</name>
        <dbReference type="ChEBI" id="CHEBI:18420"/>
        <label>2</label>
    </ligand>
</feature>
<dbReference type="PANTHER" id="PTHR30270">
    <property type="entry name" value="THIAMINE-MONOPHOSPHATE KINASE"/>
    <property type="match status" value="1"/>
</dbReference>
<comment type="catalytic activity">
    <reaction evidence="2">
        <text>thiamine phosphate + ATP = thiamine diphosphate + ADP</text>
        <dbReference type="Rhea" id="RHEA:15913"/>
        <dbReference type="ChEBI" id="CHEBI:30616"/>
        <dbReference type="ChEBI" id="CHEBI:37575"/>
        <dbReference type="ChEBI" id="CHEBI:58937"/>
        <dbReference type="ChEBI" id="CHEBI:456216"/>
        <dbReference type="EC" id="2.7.4.16"/>
    </reaction>
</comment>